<dbReference type="OMA" id="SINCAPT"/>
<sequence length="545" mass="60252">MGESVCLVRSFSQPSEISSRETNEEVSSRFLTESVSFGRFASESLQWEKWSAFTQNRYLEEVERFTKPGSVAQKKAFFEAHFKNRAAGRVTQTKIEEVCEVRKDDLVDLEVPLVVSNGVVMDDVRDKEVCNVEVESVATSVSVIDEIADVQTGEVKETSVESFDSVAVPEGEDIDKEDSTSLSKERRPSSSGSKTSSRSSKLEPSFVIGLDLPVKKTRKEPALSSKRSNSVSKSQNRSPRERFHMSISCAPSGNTATQNGSRSSTNVKSAGKADKKKSSGPSLVHMSLNFASSARQTTKAAPKNLARKSTTQETTSSNARISEPAGASKSRKRPLPQTTTEGSRAAKCSTSASTVRLPELPPPSNRLSEDKRKNITVASSVSCRIPHNVKRQPSVGCENRPTHSRTKAKSLTVSSPFNFRSDERAEKRKEFFKKLEEKNKKEDTGKEQLFCGFKATRNTRLVSEEHKNPQVGNLQVPFISLNSPRFRTNQTPGRENIKKSPHQSPHKVASVKKTRNAVMEKPKSCKIHPSQTKKKTQENSSPNIP</sequence>
<comment type="similarity">
    <text evidence="2">Belongs to the TPX2 family.</text>
</comment>
<evidence type="ECO:0000256" key="2">
    <source>
        <dbReference type="ARBA" id="ARBA00005885"/>
    </source>
</evidence>
<evidence type="ECO:0000256" key="3">
    <source>
        <dbReference type="ARBA" id="ARBA00022490"/>
    </source>
</evidence>
<dbReference type="Pfam" id="PF06886">
    <property type="entry name" value="TPX2"/>
    <property type="match status" value="1"/>
</dbReference>
<evidence type="ECO:0000256" key="5">
    <source>
        <dbReference type="ARBA" id="ARBA00023212"/>
    </source>
</evidence>
<accession>A0A087GUJ5</accession>
<keyword evidence="9" id="KW-1185">Reference proteome</keyword>
<keyword evidence="5" id="KW-0206">Cytoskeleton</keyword>
<dbReference type="GO" id="GO:0005874">
    <property type="term" value="C:microtubule"/>
    <property type="evidence" value="ECO:0007669"/>
    <property type="project" value="UniProtKB-KW"/>
</dbReference>
<dbReference type="Proteomes" id="UP000029120">
    <property type="component" value="Chromosome 5"/>
</dbReference>
<evidence type="ECO:0000256" key="1">
    <source>
        <dbReference type="ARBA" id="ARBA00004245"/>
    </source>
</evidence>
<feature type="compositionally biased region" description="Polar residues" evidence="6">
    <location>
        <begin position="289"/>
        <end position="299"/>
    </location>
</feature>
<evidence type="ECO:0000313" key="8">
    <source>
        <dbReference type="EMBL" id="KFK33547.1"/>
    </source>
</evidence>
<dbReference type="PANTHER" id="PTHR47067">
    <property type="entry name" value="TPX2 (TARGETING PROTEIN FOR XKLP2) PROTEIN FAMILY-RELATED"/>
    <property type="match status" value="1"/>
</dbReference>
<feature type="compositionally biased region" description="Basic and acidic residues" evidence="6">
    <location>
        <begin position="177"/>
        <end position="188"/>
    </location>
</feature>
<dbReference type="OrthoDB" id="621651at2759"/>
<proteinExistence type="inferred from homology"/>
<keyword evidence="4" id="KW-0493">Microtubule</keyword>
<gene>
    <name evidence="8" type="ordered locus">AALP_Aa5g027900</name>
</gene>
<dbReference type="PANTHER" id="PTHR47067:SF16">
    <property type="entry name" value="TPX2 (TARGETING PROTEIN FOR XKLP2) PROTEIN FAMILY"/>
    <property type="match status" value="1"/>
</dbReference>
<dbReference type="EMBL" id="CM002873">
    <property type="protein sequence ID" value="KFK33547.1"/>
    <property type="molecule type" value="Genomic_DNA"/>
</dbReference>
<dbReference type="eggNOG" id="ENOG502QUCW">
    <property type="taxonomic scope" value="Eukaryota"/>
</dbReference>
<reference evidence="9" key="1">
    <citation type="journal article" date="2015" name="Nat. Plants">
        <title>Genome expansion of Arabis alpina linked with retrotransposition and reduced symmetric DNA methylation.</title>
        <authorList>
            <person name="Willing E.M."/>
            <person name="Rawat V."/>
            <person name="Mandakova T."/>
            <person name="Maumus F."/>
            <person name="James G.V."/>
            <person name="Nordstroem K.J."/>
            <person name="Becker C."/>
            <person name="Warthmann N."/>
            <person name="Chica C."/>
            <person name="Szarzynska B."/>
            <person name="Zytnicki M."/>
            <person name="Albani M.C."/>
            <person name="Kiefer C."/>
            <person name="Bergonzi S."/>
            <person name="Castaings L."/>
            <person name="Mateos J.L."/>
            <person name="Berns M.C."/>
            <person name="Bujdoso N."/>
            <person name="Piofczyk T."/>
            <person name="de Lorenzo L."/>
            <person name="Barrero-Sicilia C."/>
            <person name="Mateos I."/>
            <person name="Piednoel M."/>
            <person name="Hagmann J."/>
            <person name="Chen-Min-Tao R."/>
            <person name="Iglesias-Fernandez R."/>
            <person name="Schuster S.C."/>
            <person name="Alonso-Blanco C."/>
            <person name="Roudier F."/>
            <person name="Carbonero P."/>
            <person name="Paz-Ares J."/>
            <person name="Davis S.J."/>
            <person name="Pecinka A."/>
            <person name="Quesneville H."/>
            <person name="Colot V."/>
            <person name="Lysak M.A."/>
            <person name="Weigel D."/>
            <person name="Coupland G."/>
            <person name="Schneeberger K."/>
        </authorList>
    </citation>
    <scope>NUCLEOTIDE SEQUENCE [LARGE SCALE GENOMIC DNA]</scope>
    <source>
        <strain evidence="9">cv. Pajares</strain>
    </source>
</reference>
<protein>
    <recommendedName>
        <fullName evidence="7">TPX2 C-terminal domain-containing protein</fullName>
    </recommendedName>
</protein>
<name>A0A087GUJ5_ARAAL</name>
<evidence type="ECO:0000256" key="4">
    <source>
        <dbReference type="ARBA" id="ARBA00022701"/>
    </source>
</evidence>
<feature type="compositionally biased region" description="Low complexity" evidence="6">
    <location>
        <begin position="189"/>
        <end position="199"/>
    </location>
</feature>
<feature type="region of interest" description="Disordered" evidence="6">
    <location>
        <begin position="158"/>
        <end position="373"/>
    </location>
</feature>
<evidence type="ECO:0000259" key="7">
    <source>
        <dbReference type="Pfam" id="PF06886"/>
    </source>
</evidence>
<keyword evidence="3" id="KW-0963">Cytoplasm</keyword>
<feature type="compositionally biased region" description="Low complexity" evidence="6">
    <location>
        <begin position="224"/>
        <end position="237"/>
    </location>
</feature>
<feature type="compositionally biased region" description="Polar residues" evidence="6">
    <location>
        <begin position="307"/>
        <end position="320"/>
    </location>
</feature>
<dbReference type="AlphaFoldDB" id="A0A087GUJ5"/>
<feature type="region of interest" description="Disordered" evidence="6">
    <location>
        <begin position="483"/>
        <end position="545"/>
    </location>
</feature>
<dbReference type="InterPro" id="IPR027329">
    <property type="entry name" value="TPX2_C"/>
</dbReference>
<comment type="subcellular location">
    <subcellularLocation>
        <location evidence="1">Cytoplasm</location>
        <location evidence="1">Cytoskeleton</location>
    </subcellularLocation>
</comment>
<evidence type="ECO:0000256" key="6">
    <source>
        <dbReference type="SAM" id="MobiDB-lite"/>
    </source>
</evidence>
<dbReference type="InterPro" id="IPR044216">
    <property type="entry name" value="WDL7"/>
</dbReference>
<dbReference type="Gramene" id="KFK33547">
    <property type="protein sequence ID" value="KFK33547"/>
    <property type="gene ID" value="AALP_AA5G027900"/>
</dbReference>
<organism evidence="8 9">
    <name type="scientific">Arabis alpina</name>
    <name type="common">Alpine rock-cress</name>
    <dbReference type="NCBI Taxonomy" id="50452"/>
    <lineage>
        <taxon>Eukaryota</taxon>
        <taxon>Viridiplantae</taxon>
        <taxon>Streptophyta</taxon>
        <taxon>Embryophyta</taxon>
        <taxon>Tracheophyta</taxon>
        <taxon>Spermatophyta</taxon>
        <taxon>Magnoliopsida</taxon>
        <taxon>eudicotyledons</taxon>
        <taxon>Gunneridae</taxon>
        <taxon>Pentapetalae</taxon>
        <taxon>rosids</taxon>
        <taxon>malvids</taxon>
        <taxon>Brassicales</taxon>
        <taxon>Brassicaceae</taxon>
        <taxon>Arabideae</taxon>
        <taxon>Arabis</taxon>
    </lineage>
</organism>
<feature type="region of interest" description="Disordered" evidence="6">
    <location>
        <begin position="392"/>
        <end position="414"/>
    </location>
</feature>
<evidence type="ECO:0000313" key="9">
    <source>
        <dbReference type="Proteomes" id="UP000029120"/>
    </source>
</evidence>
<feature type="compositionally biased region" description="Polar residues" evidence="6">
    <location>
        <begin position="249"/>
        <end position="267"/>
    </location>
</feature>
<feature type="compositionally biased region" description="Polar residues" evidence="6">
    <location>
        <begin position="336"/>
        <end position="354"/>
    </location>
</feature>
<feature type="compositionally biased region" description="Basic residues" evidence="6">
    <location>
        <begin position="499"/>
        <end position="515"/>
    </location>
</feature>
<feature type="domain" description="TPX2 C-terminal" evidence="7">
    <location>
        <begin position="417"/>
        <end position="449"/>
    </location>
</feature>
<feature type="region of interest" description="Disordered" evidence="6">
    <location>
        <begin position="1"/>
        <end position="24"/>
    </location>
</feature>
<feature type="compositionally biased region" description="Polar residues" evidence="6">
    <location>
        <begin position="483"/>
        <end position="493"/>
    </location>
</feature>